<evidence type="ECO:0000256" key="1">
    <source>
        <dbReference type="ARBA" id="ARBA00023015"/>
    </source>
</evidence>
<dbReference type="SUPFAM" id="SSF46689">
    <property type="entry name" value="Homeodomain-like"/>
    <property type="match status" value="1"/>
</dbReference>
<evidence type="ECO:0000259" key="5">
    <source>
        <dbReference type="PROSITE" id="PS50977"/>
    </source>
</evidence>
<sequence>MARRRGWGGKPPVDDDEAARRIVAAAVEGISRTGSAVSIADVAESLGVIRQTVYRYFPSADALMRASAIASVGDFLDRLTDHVQGRRDPADALVEAVVYTLDDVRRTPHLGIMLSGAHSHTDGITSEEAQAFGLTMIRRFDVDWERHGYDDAALSELVEHLLRTMQSFFVSPGNPQRPDAELRRYLQRWLAPVIVAQPGYDAAGRTSDD</sequence>
<dbReference type="InterPro" id="IPR001647">
    <property type="entry name" value="HTH_TetR"/>
</dbReference>
<dbReference type="Gene3D" id="1.10.357.10">
    <property type="entry name" value="Tetracycline Repressor, domain 2"/>
    <property type="match status" value="1"/>
</dbReference>
<keyword evidence="2 4" id="KW-0238">DNA-binding</keyword>
<proteinExistence type="predicted"/>
<organism evidence="6">
    <name type="scientific">Rhodococcus hoagii (strain 103S)</name>
    <name type="common">Rhodococcus equi</name>
    <dbReference type="NCBI Taxonomy" id="685727"/>
    <lineage>
        <taxon>Bacteria</taxon>
        <taxon>Bacillati</taxon>
        <taxon>Actinomycetota</taxon>
        <taxon>Actinomycetes</taxon>
        <taxon>Mycobacteriales</taxon>
        <taxon>Nocardiaceae</taxon>
        <taxon>Prescottella</taxon>
    </lineage>
</organism>
<feature type="domain" description="HTH tetR-type" evidence="5">
    <location>
        <begin position="16"/>
        <end position="75"/>
    </location>
</feature>
<dbReference type="PANTHER" id="PTHR30055">
    <property type="entry name" value="HTH-TYPE TRANSCRIPTIONAL REGULATOR RUTR"/>
    <property type="match status" value="1"/>
</dbReference>
<dbReference type="InterPro" id="IPR050109">
    <property type="entry name" value="HTH-type_TetR-like_transc_reg"/>
</dbReference>
<evidence type="ECO:0000256" key="4">
    <source>
        <dbReference type="PROSITE-ProRule" id="PRU00335"/>
    </source>
</evidence>
<name>A0A3S5YBS7_RHOH1</name>
<evidence type="ECO:0000313" key="7">
    <source>
        <dbReference type="Proteomes" id="UP000006892"/>
    </source>
</evidence>
<keyword evidence="1" id="KW-0805">Transcription regulation</keyword>
<dbReference type="GO" id="GO:0003700">
    <property type="term" value="F:DNA-binding transcription factor activity"/>
    <property type="evidence" value="ECO:0007669"/>
    <property type="project" value="TreeGrafter"/>
</dbReference>
<evidence type="ECO:0000313" key="6">
    <source>
        <dbReference type="EMBL" id="CBH49964.1"/>
    </source>
</evidence>
<dbReference type="PROSITE" id="PS50977">
    <property type="entry name" value="HTH_TETR_2"/>
    <property type="match status" value="1"/>
</dbReference>
<dbReference type="PANTHER" id="PTHR30055:SF234">
    <property type="entry name" value="HTH-TYPE TRANSCRIPTIONAL REGULATOR BETI"/>
    <property type="match status" value="1"/>
</dbReference>
<gene>
    <name evidence="6" type="ordered locus">REQ_39810</name>
</gene>
<protein>
    <submittedName>
        <fullName evidence="6">TetR family transcriptional regulator</fullName>
    </submittedName>
</protein>
<dbReference type="KEGG" id="req:REQ_39810"/>
<accession>A0A3S5YBS7</accession>
<dbReference type="GO" id="GO:0000976">
    <property type="term" value="F:transcription cis-regulatory region binding"/>
    <property type="evidence" value="ECO:0007669"/>
    <property type="project" value="TreeGrafter"/>
</dbReference>
<dbReference type="RefSeq" id="WP_005517750.1">
    <property type="nucleotide sequence ID" value="NC_014659.1"/>
</dbReference>
<dbReference type="Proteomes" id="UP001154400">
    <property type="component" value="Chromosome"/>
</dbReference>
<dbReference type="EMBL" id="FN563149">
    <property type="protein sequence ID" value="CBH49964.1"/>
    <property type="molecule type" value="Genomic_DNA"/>
</dbReference>
<feature type="DNA-binding region" description="H-T-H motif" evidence="4">
    <location>
        <begin position="38"/>
        <end position="57"/>
    </location>
</feature>
<keyword evidence="3" id="KW-0804">Transcription</keyword>
<dbReference type="AlphaFoldDB" id="A0A3S5YBS7"/>
<evidence type="ECO:0000256" key="2">
    <source>
        <dbReference type="ARBA" id="ARBA00023125"/>
    </source>
</evidence>
<dbReference type="InterPro" id="IPR009057">
    <property type="entry name" value="Homeodomain-like_sf"/>
</dbReference>
<evidence type="ECO:0000256" key="3">
    <source>
        <dbReference type="ARBA" id="ARBA00023163"/>
    </source>
</evidence>
<reference evidence="6" key="1">
    <citation type="journal article" date="2010" name="PLoS Genet.">
        <title>The genome of a pathogenic rhodococcus: cooptive virulence underpinned by key gene acquisitions.</title>
        <authorList>
            <person name="Letek M."/>
            <person name="Gonzalez P."/>
            <person name="Macarthur I."/>
            <person name="Rodriguez H."/>
            <person name="Freeman T.C."/>
            <person name="Valero-Rello A."/>
            <person name="Blanco M."/>
            <person name="Buckley T."/>
            <person name="Cherevach I."/>
            <person name="Fahey R."/>
            <person name="Hapeshi A."/>
            <person name="Holdstock J."/>
            <person name="Leadon D."/>
            <person name="Navas J."/>
            <person name="Ocampo A."/>
            <person name="Quail M.A."/>
            <person name="Sanders M."/>
            <person name="Scortti M.M."/>
            <person name="Prescott J.F."/>
            <person name="Fogarty U."/>
            <person name="Meijer W.G."/>
            <person name="Parkhill J."/>
            <person name="Bentley S.D."/>
            <person name="Vazquez-Boland J.A."/>
        </authorList>
    </citation>
    <scope>NUCLEOTIDE SEQUENCE [LARGE SCALE GENOMIC DNA]</scope>
    <source>
        <strain evidence="6 7">103S</strain>
    </source>
</reference>
<dbReference type="Pfam" id="PF00440">
    <property type="entry name" value="TetR_N"/>
    <property type="match status" value="1"/>
</dbReference>